<dbReference type="PANTHER" id="PTHR42032">
    <property type="entry name" value="YALI0E30679P"/>
    <property type="match status" value="1"/>
</dbReference>
<dbReference type="PANTHER" id="PTHR42032:SF1">
    <property type="entry name" value="YALI0E30679P"/>
    <property type="match status" value="1"/>
</dbReference>
<dbReference type="EMBL" id="CP055901">
    <property type="protein sequence ID" value="QKX61077.1"/>
    <property type="molecule type" value="Genomic_DNA"/>
</dbReference>
<name>A0A7H8R4E9_TALRU</name>
<evidence type="ECO:0000313" key="3">
    <source>
        <dbReference type="Proteomes" id="UP000509510"/>
    </source>
</evidence>
<dbReference type="GeneID" id="55995712"/>
<dbReference type="OrthoDB" id="5422510at2759"/>
<organism evidence="2 3">
    <name type="scientific">Talaromyces rugulosus</name>
    <name type="common">Penicillium rugulosum</name>
    <dbReference type="NCBI Taxonomy" id="121627"/>
    <lineage>
        <taxon>Eukaryota</taxon>
        <taxon>Fungi</taxon>
        <taxon>Dikarya</taxon>
        <taxon>Ascomycota</taxon>
        <taxon>Pezizomycotina</taxon>
        <taxon>Eurotiomycetes</taxon>
        <taxon>Eurotiomycetidae</taxon>
        <taxon>Eurotiales</taxon>
        <taxon>Trichocomaceae</taxon>
        <taxon>Talaromyces</taxon>
        <taxon>Talaromyces sect. Islandici</taxon>
    </lineage>
</organism>
<feature type="compositionally biased region" description="Basic residues" evidence="1">
    <location>
        <begin position="443"/>
        <end position="454"/>
    </location>
</feature>
<accession>A0A7H8R4E9</accession>
<proteinExistence type="predicted"/>
<dbReference type="Proteomes" id="UP000509510">
    <property type="component" value="Chromosome IV"/>
</dbReference>
<gene>
    <name evidence="2" type="ORF">TRUGW13939_08223</name>
</gene>
<dbReference type="AlphaFoldDB" id="A0A7H8R4E9"/>
<dbReference type="KEGG" id="trg:TRUGW13939_08223"/>
<evidence type="ECO:0000313" key="2">
    <source>
        <dbReference type="EMBL" id="QKX61077.1"/>
    </source>
</evidence>
<feature type="region of interest" description="Disordered" evidence="1">
    <location>
        <begin position="165"/>
        <end position="190"/>
    </location>
</feature>
<feature type="region of interest" description="Disordered" evidence="1">
    <location>
        <begin position="443"/>
        <end position="473"/>
    </location>
</feature>
<evidence type="ECO:0000256" key="1">
    <source>
        <dbReference type="SAM" id="MobiDB-lite"/>
    </source>
</evidence>
<keyword evidence="3" id="KW-1185">Reference proteome</keyword>
<reference evidence="3" key="1">
    <citation type="submission" date="2020-06" db="EMBL/GenBank/DDBJ databases">
        <title>A chromosome-scale genome assembly of Talaromyces rugulosus W13939.</title>
        <authorList>
            <person name="Wang B."/>
            <person name="Guo L."/>
            <person name="Ye K."/>
            <person name="Wang L."/>
        </authorList>
    </citation>
    <scope>NUCLEOTIDE SEQUENCE [LARGE SCALE GENOMIC DNA]</scope>
    <source>
        <strain evidence="3">W13939</strain>
    </source>
</reference>
<feature type="compositionally biased region" description="Basic and acidic residues" evidence="1">
    <location>
        <begin position="173"/>
        <end position="182"/>
    </location>
</feature>
<feature type="region of interest" description="Disordered" evidence="1">
    <location>
        <begin position="1"/>
        <end position="38"/>
    </location>
</feature>
<sequence length="473" mass="52326">MSEQPQPQRPSVSQHASFQSGVNLNPSGSSYLRQRPLGRAATLADTGSPLNFRRNSSALSDTVSEARQSLRDSTDDILFPRASKGENVVPHHDDSNWESAPLALALLPAVGGLFFQNGSAFVTDATLLILAAIFLNWSVRLPWNWYRSAQEVYRQSTDEYLEDINEEENEGDENSKSEEPKTSARNKISSASHAATKELHRHELAALVSCFVFPLIGAWLLHTIRGALSRPSEGLVSNYNLTIFLLAAEIRPFAHLLRMVQGRTLYLQRVVAAPASEDDEKINERQILDLTRRLEELEAHVADKAIAGSSHNNSGGITSQGQADSQDAVAQAVADVRKAIQPELDALSRAIRRYEKRTTLISVQTDTRLNQLETQVGDAMALAAATQRSVSDRHQTFAFVLLDWIAAIVVIPTQVMIQLLNLPTRAVSWCLYNVKVLVIGHKKPRKTNKGKKPVTRTESSRRRTAPMTKESAI</sequence>
<dbReference type="RefSeq" id="XP_035347252.1">
    <property type="nucleotide sequence ID" value="XM_035491359.1"/>
</dbReference>
<protein>
    <submittedName>
        <fullName evidence="2">Uncharacterized protein</fullName>
    </submittedName>
</protein>
<feature type="compositionally biased region" description="Polar residues" evidence="1">
    <location>
        <begin position="1"/>
        <end position="32"/>
    </location>
</feature>